<sequence>MIYSAPKEKSQGVIYQKPTPYCVIKIKDSLTVVMQSEIRKMNSEWFDKVEVFKGQTAIDLYGEKAKDGAIVITIKEANAEEAQLYLNSRKE</sequence>
<evidence type="ECO:0000313" key="1">
    <source>
        <dbReference type="EMBL" id="GAA4296721.1"/>
    </source>
</evidence>
<keyword evidence="2" id="KW-1185">Reference proteome</keyword>
<proteinExistence type="predicted"/>
<gene>
    <name evidence="1" type="ORF">GCM10023183_03780</name>
</gene>
<evidence type="ECO:0008006" key="3">
    <source>
        <dbReference type="Google" id="ProtNLM"/>
    </source>
</evidence>
<evidence type="ECO:0000313" key="2">
    <source>
        <dbReference type="Proteomes" id="UP001501844"/>
    </source>
</evidence>
<dbReference type="Proteomes" id="UP001501844">
    <property type="component" value="Unassembled WGS sequence"/>
</dbReference>
<dbReference type="EMBL" id="BAABGX010000001">
    <property type="protein sequence ID" value="GAA4296721.1"/>
    <property type="molecule type" value="Genomic_DNA"/>
</dbReference>
<accession>A0ABP8F799</accession>
<protein>
    <recommendedName>
        <fullName evidence="3">TonB-dependent receptor plug domain-containing protein</fullName>
    </recommendedName>
</protein>
<name>A0ABP8F799_9BACT</name>
<organism evidence="1 2">
    <name type="scientific">Nibribacter koreensis</name>
    <dbReference type="NCBI Taxonomy" id="1084519"/>
    <lineage>
        <taxon>Bacteria</taxon>
        <taxon>Pseudomonadati</taxon>
        <taxon>Bacteroidota</taxon>
        <taxon>Cytophagia</taxon>
        <taxon>Cytophagales</taxon>
        <taxon>Hymenobacteraceae</taxon>
        <taxon>Nibribacter</taxon>
    </lineage>
</organism>
<reference evidence="2" key="1">
    <citation type="journal article" date="2019" name="Int. J. Syst. Evol. Microbiol.">
        <title>The Global Catalogue of Microorganisms (GCM) 10K type strain sequencing project: providing services to taxonomists for standard genome sequencing and annotation.</title>
        <authorList>
            <consortium name="The Broad Institute Genomics Platform"/>
            <consortium name="The Broad Institute Genome Sequencing Center for Infectious Disease"/>
            <person name="Wu L."/>
            <person name="Ma J."/>
        </authorList>
    </citation>
    <scope>NUCLEOTIDE SEQUENCE [LARGE SCALE GENOMIC DNA]</scope>
    <source>
        <strain evidence="2">JCM 17917</strain>
    </source>
</reference>
<comment type="caution">
    <text evidence="1">The sequence shown here is derived from an EMBL/GenBank/DDBJ whole genome shotgun (WGS) entry which is preliminary data.</text>
</comment>